<name>A0ABQ5KWP5_9EUKA</name>
<dbReference type="EMBL" id="BQXS01011090">
    <property type="protein sequence ID" value="GKT35889.1"/>
    <property type="molecule type" value="Genomic_DNA"/>
</dbReference>
<protein>
    <submittedName>
        <fullName evidence="1">Uncharacterized protein</fullName>
    </submittedName>
</protein>
<comment type="caution">
    <text evidence="1">The sequence shown here is derived from an EMBL/GenBank/DDBJ whole genome shotgun (WGS) entry which is preliminary data.</text>
</comment>
<accession>A0ABQ5KWP5</accession>
<gene>
    <name evidence="1" type="ORF">ADUPG1_008954</name>
</gene>
<proteinExistence type="predicted"/>
<sequence length="138" mass="15331">MALVRSSFICAGNRSNPPISRIRPDIIAIDVARCSGIDETNGFWSSIPLLFFPSNEYEWHYFHIDCADVIRCELSGRDIHVGSCPIEGLMFTLFDAISKASCVCKKRIGVCQEISVCSTHSMVGNVFFSDRSVQCCLV</sequence>
<dbReference type="Proteomes" id="UP001057375">
    <property type="component" value="Unassembled WGS sequence"/>
</dbReference>
<keyword evidence="2" id="KW-1185">Reference proteome</keyword>
<reference evidence="1" key="1">
    <citation type="submission" date="2022-03" db="EMBL/GenBank/DDBJ databases">
        <title>Draft genome sequence of Aduncisulcus paluster, a free-living microaerophilic Fornicata.</title>
        <authorList>
            <person name="Yuyama I."/>
            <person name="Kume K."/>
            <person name="Tamura T."/>
            <person name="Inagaki Y."/>
            <person name="Hashimoto T."/>
        </authorList>
    </citation>
    <scope>NUCLEOTIDE SEQUENCE</scope>
    <source>
        <strain evidence="1">NY0171</strain>
    </source>
</reference>
<organism evidence="1 2">
    <name type="scientific">Aduncisulcus paluster</name>
    <dbReference type="NCBI Taxonomy" id="2918883"/>
    <lineage>
        <taxon>Eukaryota</taxon>
        <taxon>Metamonada</taxon>
        <taxon>Carpediemonas-like organisms</taxon>
        <taxon>Aduncisulcus</taxon>
    </lineage>
</organism>
<evidence type="ECO:0000313" key="2">
    <source>
        <dbReference type="Proteomes" id="UP001057375"/>
    </source>
</evidence>
<evidence type="ECO:0000313" key="1">
    <source>
        <dbReference type="EMBL" id="GKT35889.1"/>
    </source>
</evidence>